<organism evidence="2 3">
    <name type="scientific">Sphingobacterium populi</name>
    <dbReference type="NCBI Taxonomy" id="1812824"/>
    <lineage>
        <taxon>Bacteria</taxon>
        <taxon>Pseudomonadati</taxon>
        <taxon>Bacteroidota</taxon>
        <taxon>Sphingobacteriia</taxon>
        <taxon>Sphingobacteriales</taxon>
        <taxon>Sphingobacteriaceae</taxon>
        <taxon>Sphingobacterium</taxon>
    </lineage>
</organism>
<evidence type="ECO:0000313" key="3">
    <source>
        <dbReference type="Proteomes" id="UP001597418"/>
    </source>
</evidence>
<evidence type="ECO:0000313" key="2">
    <source>
        <dbReference type="EMBL" id="MFD2743461.1"/>
    </source>
</evidence>
<protein>
    <submittedName>
        <fullName evidence="2">Tetratricopeptide repeat protein</fullName>
    </submittedName>
</protein>
<sequence length="361" mass="41399">MKHIQKLVVTVGSLGILCGAQAQSAKPATDSNPKYNPTFDGIGPKVYFLPPPRTESEILIDEYAEKRTFQDSIERAMQFEDLLTEFRFTSKRYLVQQYYATLPSTTEEWNKAINQETSLGNTALAAALMNEYAWLSLNQHYVPQTVGLLIGAVELNHTGMLESDFSDLQRNLADVYLYNHNYREAASLQERLLAKLDRRSSIVDQAHAYTKIALVQAYLKDYKLAENSIIRKAIPLYNRAKDRQSKVLAWQLLAAIYQMHDKHTEAQWFLIQARDLAASSNFRRELGKIEYMLASSKLAQKNYKVALAEFARAEKLAIEEQDPLLQLAIHDKKGEAHIALSQFKEAKEELTQYWKLREKLF</sequence>
<dbReference type="EMBL" id="JBHUMB010000007">
    <property type="protein sequence ID" value="MFD2743461.1"/>
    <property type="molecule type" value="Genomic_DNA"/>
</dbReference>
<dbReference type="RefSeq" id="WP_066757535.1">
    <property type="nucleotide sequence ID" value="NZ_JBHUMB010000007.1"/>
</dbReference>
<keyword evidence="1" id="KW-0732">Signal</keyword>
<gene>
    <name evidence="2" type="ORF">ACFSQ6_08620</name>
</gene>
<comment type="caution">
    <text evidence="2">The sequence shown here is derived from an EMBL/GenBank/DDBJ whole genome shotgun (WGS) entry which is preliminary data.</text>
</comment>
<accession>A0ABW5UBY7</accession>
<name>A0ABW5UBY7_9SPHI</name>
<feature type="chain" id="PRO_5046519707" evidence="1">
    <location>
        <begin position="23"/>
        <end position="361"/>
    </location>
</feature>
<dbReference type="SUPFAM" id="SSF48452">
    <property type="entry name" value="TPR-like"/>
    <property type="match status" value="2"/>
</dbReference>
<dbReference type="Proteomes" id="UP001597418">
    <property type="component" value="Unassembled WGS sequence"/>
</dbReference>
<proteinExistence type="predicted"/>
<evidence type="ECO:0000256" key="1">
    <source>
        <dbReference type="SAM" id="SignalP"/>
    </source>
</evidence>
<keyword evidence="3" id="KW-1185">Reference proteome</keyword>
<dbReference type="Gene3D" id="1.25.40.10">
    <property type="entry name" value="Tetratricopeptide repeat domain"/>
    <property type="match status" value="1"/>
</dbReference>
<reference evidence="3" key="1">
    <citation type="journal article" date="2019" name="Int. J. Syst. Evol. Microbiol.">
        <title>The Global Catalogue of Microorganisms (GCM) 10K type strain sequencing project: providing services to taxonomists for standard genome sequencing and annotation.</title>
        <authorList>
            <consortium name="The Broad Institute Genomics Platform"/>
            <consortium name="The Broad Institute Genome Sequencing Center for Infectious Disease"/>
            <person name="Wu L."/>
            <person name="Ma J."/>
        </authorList>
    </citation>
    <scope>NUCLEOTIDE SEQUENCE [LARGE SCALE GENOMIC DNA]</scope>
    <source>
        <strain evidence="3">KCTC 42247</strain>
    </source>
</reference>
<feature type="signal peptide" evidence="1">
    <location>
        <begin position="1"/>
        <end position="22"/>
    </location>
</feature>
<dbReference type="InterPro" id="IPR011990">
    <property type="entry name" value="TPR-like_helical_dom_sf"/>
</dbReference>